<evidence type="ECO:0000256" key="1">
    <source>
        <dbReference type="ARBA" id="ARBA00004651"/>
    </source>
</evidence>
<gene>
    <name evidence="8 10" type="primary">lnt</name>
    <name evidence="10" type="ORF">ACFSW7_09680</name>
</gene>
<dbReference type="HAMAP" id="MF_01148">
    <property type="entry name" value="Lnt"/>
    <property type="match status" value="1"/>
</dbReference>
<dbReference type="InterPro" id="IPR003010">
    <property type="entry name" value="C-N_Hydrolase"/>
</dbReference>
<dbReference type="CDD" id="cd07571">
    <property type="entry name" value="ALP_N-acyl_transferase"/>
    <property type="match status" value="1"/>
</dbReference>
<feature type="transmembrane region" description="Helical" evidence="8">
    <location>
        <begin position="12"/>
        <end position="32"/>
    </location>
</feature>
<dbReference type="EC" id="2.3.1.269" evidence="8"/>
<keyword evidence="5 8" id="KW-1133">Transmembrane helix</keyword>
<dbReference type="RefSeq" id="WP_154651495.1">
    <property type="nucleotide sequence ID" value="NZ_JBHUNE010000006.1"/>
</dbReference>
<organism evidence="10 11">
    <name type="scientific">Gulosibacter faecalis</name>
    <dbReference type="NCBI Taxonomy" id="272240"/>
    <lineage>
        <taxon>Bacteria</taxon>
        <taxon>Bacillati</taxon>
        <taxon>Actinomycetota</taxon>
        <taxon>Actinomycetes</taxon>
        <taxon>Micrococcales</taxon>
        <taxon>Microbacteriaceae</taxon>
        <taxon>Gulosibacter</taxon>
    </lineage>
</organism>
<dbReference type="NCBIfam" id="TIGR00546">
    <property type="entry name" value="lnt"/>
    <property type="match status" value="1"/>
</dbReference>
<evidence type="ECO:0000256" key="3">
    <source>
        <dbReference type="ARBA" id="ARBA00022679"/>
    </source>
</evidence>
<keyword evidence="2 8" id="KW-1003">Cell membrane</keyword>
<accession>A0ABW5UZJ9</accession>
<evidence type="ECO:0000256" key="5">
    <source>
        <dbReference type="ARBA" id="ARBA00022989"/>
    </source>
</evidence>
<dbReference type="Gene3D" id="3.60.110.10">
    <property type="entry name" value="Carbon-nitrogen hydrolase"/>
    <property type="match status" value="1"/>
</dbReference>
<dbReference type="Proteomes" id="UP001597492">
    <property type="component" value="Unassembled WGS sequence"/>
</dbReference>
<feature type="transmembrane region" description="Helical" evidence="8">
    <location>
        <begin position="207"/>
        <end position="227"/>
    </location>
</feature>
<evidence type="ECO:0000313" key="11">
    <source>
        <dbReference type="Proteomes" id="UP001597492"/>
    </source>
</evidence>
<feature type="transmembrane region" description="Helical" evidence="8">
    <location>
        <begin position="62"/>
        <end position="82"/>
    </location>
</feature>
<dbReference type="SUPFAM" id="SSF56317">
    <property type="entry name" value="Carbon-nitrogen hydrolase"/>
    <property type="match status" value="1"/>
</dbReference>
<proteinExistence type="inferred from homology"/>
<keyword evidence="6 8" id="KW-0472">Membrane</keyword>
<evidence type="ECO:0000256" key="4">
    <source>
        <dbReference type="ARBA" id="ARBA00022692"/>
    </source>
</evidence>
<protein>
    <recommendedName>
        <fullName evidence="8">Apolipoprotein N-acyltransferase</fullName>
        <shortName evidence="8">ALP N-acyltransferase</shortName>
        <ecNumber evidence="8">2.3.1.269</ecNumber>
    </recommendedName>
</protein>
<evidence type="ECO:0000259" key="9">
    <source>
        <dbReference type="PROSITE" id="PS50263"/>
    </source>
</evidence>
<feature type="transmembrane region" description="Helical" evidence="8">
    <location>
        <begin position="122"/>
        <end position="138"/>
    </location>
</feature>
<feature type="transmembrane region" description="Helical" evidence="8">
    <location>
        <begin position="88"/>
        <end position="110"/>
    </location>
</feature>
<dbReference type="InterPro" id="IPR045378">
    <property type="entry name" value="LNT_N"/>
</dbReference>
<evidence type="ECO:0000313" key="10">
    <source>
        <dbReference type="EMBL" id="MFD2758645.1"/>
    </source>
</evidence>
<comment type="subcellular location">
    <subcellularLocation>
        <location evidence="1 8">Cell membrane</location>
        <topology evidence="1 8">Multi-pass membrane protein</topology>
    </subcellularLocation>
</comment>
<dbReference type="EMBL" id="JBHUNE010000006">
    <property type="protein sequence ID" value="MFD2758645.1"/>
    <property type="molecule type" value="Genomic_DNA"/>
</dbReference>
<keyword evidence="4 8" id="KW-0812">Transmembrane</keyword>
<comment type="pathway">
    <text evidence="8">Protein modification; lipoprotein biosynthesis (N-acyl transfer).</text>
</comment>
<dbReference type="InterPro" id="IPR036526">
    <property type="entry name" value="C-N_Hydrolase_sf"/>
</dbReference>
<dbReference type="Pfam" id="PF20154">
    <property type="entry name" value="LNT_N"/>
    <property type="match status" value="1"/>
</dbReference>
<comment type="similarity">
    <text evidence="8">Belongs to the CN hydrolase family. Apolipoprotein N-acyltransferase subfamily.</text>
</comment>
<dbReference type="Pfam" id="PF00795">
    <property type="entry name" value="CN_hydrolase"/>
    <property type="match status" value="1"/>
</dbReference>
<keyword evidence="7 8" id="KW-0012">Acyltransferase</keyword>
<evidence type="ECO:0000256" key="8">
    <source>
        <dbReference type="HAMAP-Rule" id="MF_01148"/>
    </source>
</evidence>
<feature type="transmembrane region" description="Helical" evidence="8">
    <location>
        <begin position="38"/>
        <end position="55"/>
    </location>
</feature>
<evidence type="ECO:0000256" key="7">
    <source>
        <dbReference type="ARBA" id="ARBA00023315"/>
    </source>
</evidence>
<feature type="transmembrane region" description="Helical" evidence="8">
    <location>
        <begin position="168"/>
        <end position="187"/>
    </location>
</feature>
<reference evidence="11" key="1">
    <citation type="journal article" date="2019" name="Int. J. Syst. Evol. Microbiol.">
        <title>The Global Catalogue of Microorganisms (GCM) 10K type strain sequencing project: providing services to taxonomists for standard genome sequencing and annotation.</title>
        <authorList>
            <consortium name="The Broad Institute Genomics Platform"/>
            <consortium name="The Broad Institute Genome Sequencing Center for Infectious Disease"/>
            <person name="Wu L."/>
            <person name="Ma J."/>
        </authorList>
    </citation>
    <scope>NUCLEOTIDE SEQUENCE [LARGE SCALE GENOMIC DNA]</scope>
    <source>
        <strain evidence="11">TISTR 1514</strain>
    </source>
</reference>
<dbReference type="GO" id="GO:0016746">
    <property type="term" value="F:acyltransferase activity"/>
    <property type="evidence" value="ECO:0007669"/>
    <property type="project" value="UniProtKB-KW"/>
</dbReference>
<dbReference type="PANTHER" id="PTHR38686">
    <property type="entry name" value="APOLIPOPROTEIN N-ACYLTRANSFERASE"/>
    <property type="match status" value="1"/>
</dbReference>
<dbReference type="PROSITE" id="PS50263">
    <property type="entry name" value="CN_HYDROLASE"/>
    <property type="match status" value="1"/>
</dbReference>
<feature type="domain" description="CN hydrolase" evidence="9">
    <location>
        <begin position="240"/>
        <end position="488"/>
    </location>
</feature>
<comment type="catalytic activity">
    <reaction evidence="8">
        <text>N-terminal S-1,2-diacyl-sn-glyceryl-L-cysteinyl-[lipoprotein] + a glycerophospholipid = N-acyl-S-1,2-diacyl-sn-glyceryl-L-cysteinyl-[lipoprotein] + a 2-acyl-sn-glycero-3-phospholipid + H(+)</text>
        <dbReference type="Rhea" id="RHEA:48228"/>
        <dbReference type="Rhea" id="RHEA-COMP:14681"/>
        <dbReference type="Rhea" id="RHEA-COMP:14684"/>
        <dbReference type="ChEBI" id="CHEBI:15378"/>
        <dbReference type="ChEBI" id="CHEBI:136912"/>
        <dbReference type="ChEBI" id="CHEBI:140656"/>
        <dbReference type="ChEBI" id="CHEBI:140657"/>
        <dbReference type="ChEBI" id="CHEBI:140660"/>
        <dbReference type="EC" id="2.3.1.269"/>
    </reaction>
</comment>
<dbReference type="InterPro" id="IPR004563">
    <property type="entry name" value="Apolipo_AcylTrfase"/>
</dbReference>
<sequence length="543" mass="57458">MRRAPLAEASTRALDLPAAMAATLAGSGVLALAFPDRAWWWCAPIGIALHLIALRGQRLGRAAGLGFAGGLVFYLLHVQWTSLFLGPVPWVALSALMGLWWLVGGMLIAAAYRRLGRLPGRLGRYGMLPLAIAGLWTLRETLSSVLPYGGFAWGRIAQSQSNSPLIELVSLVGFSGLTFAIVLWVALAIEVVARRRRWGENSDGWRIGARITGLAAAAGLLAVVPQWPTAHGEPVRILAVQGDTPGASYFIPAERGEILLAHAQTTLDALEDAGDLDLVLWPEGSVDVSPLDNYDAEELLNLIEEQAGAPILMNTVTRTGDYDDPATEFFNSQLLWDAGGVTEQYDKAHPIPFGEYVPDRDFFMALAPDLIGLIQRGYSPGTLPNVLEVNGTGYGVFICYDIVDDSLARDAARGDAGVLLAPTNNADFGRSDESAQQLATARLRAVEAGKPLVQASTVGWSAAYAADGTELAALDWYEPGAFVVEVQPASGLTPATAFGEGIDVLLGGLGLALLLGAPRALLPGTSRALQFGGSRGNATRANG</sequence>
<evidence type="ECO:0000256" key="6">
    <source>
        <dbReference type="ARBA" id="ARBA00023136"/>
    </source>
</evidence>
<dbReference type="PANTHER" id="PTHR38686:SF1">
    <property type="entry name" value="APOLIPOPROTEIN N-ACYLTRANSFERASE"/>
    <property type="match status" value="1"/>
</dbReference>
<keyword evidence="11" id="KW-1185">Reference proteome</keyword>
<comment type="function">
    <text evidence="8">Catalyzes the phospholipid dependent N-acylation of the N-terminal cysteine of apolipoprotein, the last step in lipoprotein maturation.</text>
</comment>
<evidence type="ECO:0000256" key="2">
    <source>
        <dbReference type="ARBA" id="ARBA00022475"/>
    </source>
</evidence>
<keyword evidence="3 8" id="KW-0808">Transferase</keyword>
<comment type="caution">
    <text evidence="10">The sequence shown here is derived from an EMBL/GenBank/DDBJ whole genome shotgun (WGS) entry which is preliminary data.</text>
</comment>
<name>A0ABW5UZJ9_9MICO</name>